<dbReference type="KEGG" id="lak:106174980"/>
<gene>
    <name evidence="6" type="primary">LOC106174980</name>
</gene>
<feature type="region of interest" description="Disordered" evidence="3">
    <location>
        <begin position="514"/>
        <end position="572"/>
    </location>
</feature>
<dbReference type="SUPFAM" id="SSF54495">
    <property type="entry name" value="UBC-like"/>
    <property type="match status" value="1"/>
</dbReference>
<feature type="compositionally biased region" description="Acidic residues" evidence="3">
    <location>
        <begin position="532"/>
        <end position="548"/>
    </location>
</feature>
<reference evidence="6" key="1">
    <citation type="submission" date="2025-08" db="UniProtKB">
        <authorList>
            <consortium name="RefSeq"/>
        </authorList>
    </citation>
    <scope>IDENTIFICATION</scope>
    <source>
        <tissue evidence="6">Gonads</tissue>
    </source>
</reference>
<dbReference type="InterPro" id="IPR057733">
    <property type="entry name" value="UBE2O-like_SH3-B"/>
</dbReference>
<organism evidence="5 6">
    <name type="scientific">Lingula anatina</name>
    <name type="common">Brachiopod</name>
    <name type="synonym">Lingula unguis</name>
    <dbReference type="NCBI Taxonomy" id="7574"/>
    <lineage>
        <taxon>Eukaryota</taxon>
        <taxon>Metazoa</taxon>
        <taxon>Spiralia</taxon>
        <taxon>Lophotrochozoa</taxon>
        <taxon>Brachiopoda</taxon>
        <taxon>Linguliformea</taxon>
        <taxon>Lingulata</taxon>
        <taxon>Lingulida</taxon>
        <taxon>Linguloidea</taxon>
        <taxon>Lingulidae</taxon>
        <taxon>Lingula</taxon>
    </lineage>
</organism>
<dbReference type="InterPro" id="IPR016135">
    <property type="entry name" value="UBQ-conjugating_enzyme/RWD"/>
</dbReference>
<feature type="compositionally biased region" description="Polar residues" evidence="3">
    <location>
        <begin position="938"/>
        <end position="951"/>
    </location>
</feature>
<feature type="compositionally biased region" description="Low complexity" evidence="3">
    <location>
        <begin position="1491"/>
        <end position="1504"/>
    </location>
</feature>
<dbReference type="Pfam" id="PF23044">
    <property type="entry name" value="SH3-C_UBE2O"/>
    <property type="match status" value="1"/>
</dbReference>
<feature type="compositionally biased region" description="Polar residues" evidence="3">
    <location>
        <begin position="1417"/>
        <end position="1450"/>
    </location>
</feature>
<feature type="compositionally biased region" description="Polar residues" evidence="3">
    <location>
        <begin position="965"/>
        <end position="974"/>
    </location>
</feature>
<keyword evidence="2" id="KW-0833">Ubl conjugation pathway</keyword>
<dbReference type="Proteomes" id="UP000085678">
    <property type="component" value="Unplaced"/>
</dbReference>
<evidence type="ECO:0000259" key="4">
    <source>
        <dbReference type="PROSITE" id="PS50127"/>
    </source>
</evidence>
<dbReference type="OrthoDB" id="47801at2759"/>
<feature type="compositionally biased region" description="Acidic residues" evidence="3">
    <location>
        <begin position="773"/>
        <end position="803"/>
    </location>
</feature>
<feature type="domain" description="UBC core" evidence="4">
    <location>
        <begin position="1215"/>
        <end position="1375"/>
    </location>
</feature>
<sequence length="1573" mass="173862">MIPISCATFPNMATCTIFDEDEVCRIDSKKGAMYGLIIESSEYLSSDEDEDNNDNTSRVRRGTVRVAWHPRGEEEVVPEKKLKLVDRSLMPGDVVRRLIQGENSQRGFVSMTDITCHVLILGTNKVITNVNTKELRNLEEWDPEPGDVTLDSWVGRIDLINQELILKFADGARCQIEESELYDFEDVCEKRDDGTEFYNQAYYPGQHLVGNLGELSKAKWLSTTKHHSAWTVETNRLRKVHVSVEKVMTKSIEVHWTCRGYATHTDTKVDPPPRVVKDDNLQRLKSLDMFSSCSYQLGDKCFYTIKDTDDIQTVIPSKGRSHASYLTKDSSTITEDSTKSATKFSVLARNKANKSGHNVEKIIECGESSEGNASAAAMEDMLNAKNNASQKETFITGSAVSKTAGDEADAMTPDETSVINMESEQPSCTAASDSVVTMPSVPADLETPSAMADPGPPALSGDTEAAVSFSSTTDLGHSTIPENPEAKITSSTVAGTTGITTTVESVTQEANVLAGNTSSKAGSEDTGFAEDSTSEEEEDDDNEDDDGTDTGSLTSSQSDASGPSSKKKKSRTFTGLKFKHKLKGKKSKSLLQIQPQKEFKAGESVAVEVMYTYSHADVMWQDGSIEKSIPSTELYPIHHLDELEFFPGDFVVPAKVTDVGSEDQYGVVVTVDHQQRTCIVKWMKTGEENNPEEVGEPIEMSVYDVKDHPDFKFRLGHVVVKIGGEREIEASSAATGQVCDVTPGGRIGVHWVDGSTSYCYPCHLYLVTDEMSEEWESGSESEEDSDVDSWETEEEEEVDEEEAEKEKDIEVQAIEKKLRDVETMMQRMDKNFNDLFTSMEKMDQVLNRDTMTISSYSKVFYEPILGFLKQCKTIDKNLGTRHFKDTGVQEVYKVVESEIEKERATRKARKALSKLNMQKNVKTKKDSVQSDDDVGNAAGNTTNDAMSSSAAKPNEEKNSGKETCLSGNVSSFKQTKPEENLKGSSASAEESKNPPETSTEVTTVVVNVNQNAGEGATAATSTGLSSFTPSSNAEQRSKVKDIWEMACKCLKKQFSLTQEEIKSLCKGNIEHLKGELKKLGTDQHDESLHSATSVDLPGDKSVGEDMDETLDNLTSAASNPDAAAKMEENVTVETPASVTSIADTELKENMTALKDEATSTVEEEMNGNLSLKEMEEEEAKIDDSEENKSVFVMLEEVPAGHKFKNKEHQPADSKMFLGAVRKELKLLRGHLPSGIVVKGFEDRMDLYSVMFVGPANTPYEDGLFFFDIQLPSDYPTSPPVFHYLAFCSDRLNPNLYEDGKVCVSLLGTWGGKGSEVWTSKSNLLQVFVSIQGLILNAEPYYNEAGYERQRGTQQGMENSKVYNEMAVIKLLQSMIRMVCNPPDLFKDEFREHLQHRTKRMIQRLKYWVQYSENLQKSEKLASSSSTTKLQSPNMESKPESPNDTTKTKASVDSLKADTMDATASSRVPSVSEKPEGSRDSQKSMTLDATEEQPVPSSSSEVLQETSLEGEETATKKVQESEESAEPNTSAVTFILPDFPLLPGSKGFCMSLKSLLQELKERTEKYLLESAEKV</sequence>
<evidence type="ECO:0000313" key="5">
    <source>
        <dbReference type="Proteomes" id="UP000085678"/>
    </source>
</evidence>
<dbReference type="InterPro" id="IPR000608">
    <property type="entry name" value="UBC"/>
</dbReference>
<dbReference type="PROSITE" id="PS50127">
    <property type="entry name" value="UBC_2"/>
    <property type="match status" value="1"/>
</dbReference>
<evidence type="ECO:0000256" key="1">
    <source>
        <dbReference type="ARBA" id="ARBA00022679"/>
    </source>
</evidence>
<dbReference type="CDD" id="cd23837">
    <property type="entry name" value="UBCc_UBE2O"/>
    <property type="match status" value="1"/>
</dbReference>
<evidence type="ECO:0000313" key="6">
    <source>
        <dbReference type="RefSeq" id="XP_013412226.1"/>
    </source>
</evidence>
<feature type="region of interest" description="Disordered" evidence="3">
    <location>
        <begin position="903"/>
        <end position="1000"/>
    </location>
</feature>
<dbReference type="Gene3D" id="3.10.110.10">
    <property type="entry name" value="Ubiquitin Conjugating Enzyme"/>
    <property type="match status" value="1"/>
</dbReference>
<dbReference type="STRING" id="7574.A0A1S3JQ03"/>
<dbReference type="InParanoid" id="A0A1S3JQ03"/>
<dbReference type="Pfam" id="PF00179">
    <property type="entry name" value="UQ_con"/>
    <property type="match status" value="1"/>
</dbReference>
<feature type="region of interest" description="Disordered" evidence="3">
    <location>
        <begin position="773"/>
        <end position="807"/>
    </location>
</feature>
<dbReference type="Pfam" id="PF23046">
    <property type="entry name" value="tSH3-B_UBE2O"/>
    <property type="match status" value="1"/>
</dbReference>
<dbReference type="InterPro" id="IPR057734">
    <property type="entry name" value="UBE2O-like_SH3-C"/>
</dbReference>
<dbReference type="FunFam" id="3.10.110.10:FF:000136">
    <property type="entry name" value="Predicted protein"/>
    <property type="match status" value="1"/>
</dbReference>
<dbReference type="SMART" id="SM00212">
    <property type="entry name" value="UBCc"/>
    <property type="match status" value="1"/>
</dbReference>
<evidence type="ECO:0000256" key="2">
    <source>
        <dbReference type="ARBA" id="ARBA00022786"/>
    </source>
</evidence>
<feature type="region of interest" description="Disordered" evidence="3">
    <location>
        <begin position="444"/>
        <end position="493"/>
    </location>
</feature>
<keyword evidence="5" id="KW-1185">Reference proteome</keyword>
<dbReference type="PANTHER" id="PTHR46116:SF15">
    <property type="entry name" value="(E3-INDEPENDENT) E2 UBIQUITIN-CONJUGATING ENZYME"/>
    <property type="match status" value="1"/>
</dbReference>
<feature type="region of interest" description="Disordered" evidence="3">
    <location>
        <begin position="1016"/>
        <end position="1036"/>
    </location>
</feature>
<evidence type="ECO:0000256" key="3">
    <source>
        <dbReference type="SAM" id="MobiDB-lite"/>
    </source>
</evidence>
<dbReference type="GO" id="GO:0061631">
    <property type="term" value="F:ubiquitin conjugating enzyme activity"/>
    <property type="evidence" value="ECO:0007669"/>
    <property type="project" value="TreeGrafter"/>
</dbReference>
<proteinExistence type="predicted"/>
<feature type="compositionally biased region" description="Low complexity" evidence="3">
    <location>
        <begin position="549"/>
        <end position="559"/>
    </location>
</feature>
<feature type="region of interest" description="Disordered" evidence="3">
    <location>
        <begin position="1417"/>
        <end position="1528"/>
    </location>
</feature>
<dbReference type="InterPro" id="IPR057735">
    <property type="entry name" value="UBE2O-like_tSH3-B"/>
</dbReference>
<protein>
    <submittedName>
        <fullName evidence="6">(E3-independent) E2 ubiquitin-conjugating enzyme UBE2O</fullName>
    </submittedName>
</protein>
<feature type="compositionally biased region" description="Basic and acidic residues" evidence="3">
    <location>
        <begin position="1472"/>
        <end position="1481"/>
    </location>
</feature>
<keyword evidence="1" id="KW-0808">Transferase</keyword>
<dbReference type="Pfam" id="PF23043">
    <property type="entry name" value="SH3-B_UBE2O"/>
    <property type="match status" value="1"/>
</dbReference>
<name>A0A1S3JQ03_LINAN</name>
<dbReference type="GeneID" id="106174980"/>
<accession>A0A1S3JQ03</accession>
<dbReference type="PANTHER" id="PTHR46116">
    <property type="entry name" value="(E3-INDEPENDENT) E2 UBIQUITIN-CONJUGATING ENZYME"/>
    <property type="match status" value="1"/>
</dbReference>
<dbReference type="FunCoup" id="A0A1S3JQ03">
    <property type="interactions" value="1823"/>
</dbReference>
<dbReference type="RefSeq" id="XP_013412226.1">
    <property type="nucleotide sequence ID" value="XM_013556772.2"/>
</dbReference>
<feature type="compositionally biased region" description="Low complexity" evidence="3">
    <location>
        <begin position="1016"/>
        <end position="1026"/>
    </location>
</feature>